<reference evidence="1 2" key="1">
    <citation type="journal article" date="2022" name="bioRxiv">
        <title>The genome of the oomycete Peronosclerospora sorghi, a cosmopolitan pathogen of maize and sorghum, is inflated with dispersed pseudogenes.</title>
        <authorList>
            <person name="Fletcher K."/>
            <person name="Martin F."/>
            <person name="Isakeit T."/>
            <person name="Cavanaugh K."/>
            <person name="Magill C."/>
            <person name="Michelmore R."/>
        </authorList>
    </citation>
    <scope>NUCLEOTIDE SEQUENCE [LARGE SCALE GENOMIC DNA]</scope>
    <source>
        <strain evidence="1">P6</strain>
    </source>
</reference>
<sequence length="112" mass="12858">MRGLDFADVIRNQRARLSELRAAYEREPALKNVLDSCDSSTSFEQGWDYVQQRFDYLERFCGGLATAFPGTSTVESGFSLVRWEKENFRTALTYVSLEGILDSKQFKKLQSI</sequence>
<evidence type="ECO:0000313" key="2">
    <source>
        <dbReference type="Proteomes" id="UP001163321"/>
    </source>
</evidence>
<accession>A0ACC0VKW5</accession>
<comment type="caution">
    <text evidence="1">The sequence shown here is derived from an EMBL/GenBank/DDBJ whole genome shotgun (WGS) entry which is preliminary data.</text>
</comment>
<keyword evidence="2" id="KW-1185">Reference proteome</keyword>
<name>A0ACC0VKW5_9STRA</name>
<evidence type="ECO:0000313" key="1">
    <source>
        <dbReference type="EMBL" id="KAI9907150.1"/>
    </source>
</evidence>
<dbReference type="Proteomes" id="UP001163321">
    <property type="component" value="Chromosome 8"/>
</dbReference>
<gene>
    <name evidence="1" type="ORF">PsorP6_004324</name>
</gene>
<protein>
    <submittedName>
        <fullName evidence="1">Uncharacterized protein</fullName>
    </submittedName>
</protein>
<dbReference type="EMBL" id="CM047587">
    <property type="protein sequence ID" value="KAI9907150.1"/>
    <property type="molecule type" value="Genomic_DNA"/>
</dbReference>
<proteinExistence type="predicted"/>
<organism evidence="1 2">
    <name type="scientific">Peronosclerospora sorghi</name>
    <dbReference type="NCBI Taxonomy" id="230839"/>
    <lineage>
        <taxon>Eukaryota</taxon>
        <taxon>Sar</taxon>
        <taxon>Stramenopiles</taxon>
        <taxon>Oomycota</taxon>
        <taxon>Peronosporomycetes</taxon>
        <taxon>Peronosporales</taxon>
        <taxon>Peronosporaceae</taxon>
        <taxon>Peronosclerospora</taxon>
    </lineage>
</organism>